<gene>
    <name evidence="1" type="ORF">AVEN_195806_1</name>
</gene>
<accession>A0A4Y2GJS5</accession>
<evidence type="ECO:0000313" key="1">
    <source>
        <dbReference type="EMBL" id="GBM52798.1"/>
    </source>
</evidence>
<evidence type="ECO:0000313" key="2">
    <source>
        <dbReference type="Proteomes" id="UP000499080"/>
    </source>
</evidence>
<reference evidence="1 2" key="1">
    <citation type="journal article" date="2019" name="Sci. Rep.">
        <title>Orb-weaving spider Araneus ventricosus genome elucidates the spidroin gene catalogue.</title>
        <authorList>
            <person name="Kono N."/>
            <person name="Nakamura H."/>
            <person name="Ohtoshi R."/>
            <person name="Moran D.A.P."/>
            <person name="Shinohara A."/>
            <person name="Yoshida Y."/>
            <person name="Fujiwara M."/>
            <person name="Mori M."/>
            <person name="Tomita M."/>
            <person name="Arakawa K."/>
        </authorList>
    </citation>
    <scope>NUCLEOTIDE SEQUENCE [LARGE SCALE GENOMIC DNA]</scope>
</reference>
<dbReference type="EMBL" id="BGPR01001394">
    <property type="protein sequence ID" value="GBM52798.1"/>
    <property type="molecule type" value="Genomic_DNA"/>
</dbReference>
<keyword evidence="2" id="KW-1185">Reference proteome</keyword>
<proteinExistence type="predicted"/>
<name>A0A4Y2GJS5_ARAVE</name>
<dbReference type="Proteomes" id="UP000499080">
    <property type="component" value="Unassembled WGS sequence"/>
</dbReference>
<comment type="caution">
    <text evidence="1">The sequence shown here is derived from an EMBL/GenBank/DDBJ whole genome shotgun (WGS) entry which is preliminary data.</text>
</comment>
<dbReference type="AlphaFoldDB" id="A0A4Y2GJS5"/>
<organism evidence="1 2">
    <name type="scientific">Araneus ventricosus</name>
    <name type="common">Orbweaver spider</name>
    <name type="synonym">Epeira ventricosa</name>
    <dbReference type="NCBI Taxonomy" id="182803"/>
    <lineage>
        <taxon>Eukaryota</taxon>
        <taxon>Metazoa</taxon>
        <taxon>Ecdysozoa</taxon>
        <taxon>Arthropoda</taxon>
        <taxon>Chelicerata</taxon>
        <taxon>Arachnida</taxon>
        <taxon>Araneae</taxon>
        <taxon>Araneomorphae</taxon>
        <taxon>Entelegynae</taxon>
        <taxon>Araneoidea</taxon>
        <taxon>Araneidae</taxon>
        <taxon>Araneus</taxon>
    </lineage>
</organism>
<protein>
    <submittedName>
        <fullName evidence="1">Uncharacterized protein</fullName>
    </submittedName>
</protein>
<sequence length="121" mass="13578">MQHKASGHSRTEHSTPLDALFAHNARFRQSGHSRCLDRCPELHERIPQVPRKAAEQLSDIGIHTRARCGHKKGGPEEMTLIATLSKRLEQNQRTILAESSTSLPRRLGSLSIELCGTRPPW</sequence>